<feature type="region of interest" description="Disordered" evidence="3">
    <location>
        <begin position="193"/>
        <end position="235"/>
    </location>
</feature>
<keyword evidence="4" id="KW-0472">Membrane</keyword>
<evidence type="ECO:0000259" key="6">
    <source>
        <dbReference type="Pfam" id="PF07732"/>
    </source>
</evidence>
<evidence type="ECO:0000313" key="7">
    <source>
        <dbReference type="EMBL" id="XDP46263.1"/>
    </source>
</evidence>
<dbReference type="Pfam" id="PF07731">
    <property type="entry name" value="Cu-oxidase_2"/>
    <property type="match status" value="1"/>
</dbReference>
<dbReference type="PANTHER" id="PTHR11709">
    <property type="entry name" value="MULTI-COPPER OXIDASE"/>
    <property type="match status" value="1"/>
</dbReference>
<dbReference type="InterPro" id="IPR011706">
    <property type="entry name" value="Cu-oxidase_C"/>
</dbReference>
<dbReference type="SUPFAM" id="SSF49503">
    <property type="entry name" value="Cupredoxins"/>
    <property type="match status" value="3"/>
</dbReference>
<evidence type="ECO:0000256" key="3">
    <source>
        <dbReference type="SAM" id="MobiDB-lite"/>
    </source>
</evidence>
<sequence length="645" mass="65629">MPASAALGVDLLLAAACAAAWGGALAAGLSLRRTTAPGWLPRWAPDAAGTLGVLTGAGRLTVLFGGPSALVGDRLLGATALTAPGCLAGLAALVLPRLTGPERHGRQLSALAAASSLTTAALLAVLTLGTPAGWLPVAVLGALALLSTGAVAAGLAKGWRHRAVPAVGTLGVAILVGSLAVAWMDSRGGAPSSFHEMGGHSGMSSTGPSASSPHAKRSVDALRGSQTSGPVREFTLHARSGKVTLDNGSTVDALTFGSLPGPELRAVQGETVRVTLVNDSVADGVTLHWHGYDVPNAMDGVPGVTQDAVMPGQSFTYEFPAAQTGTYWYHTHQNGSADVPLGLYGALVVDPSGGPSPGVKDLTVPVHSIGGATLFGSHAGAWSETVAPGTPVRVRLINTDQLTQRFGVAGSGFRLSAVDGGDLAGGAELAGTVLPLAAGGRYDVVLTMPDHPVWITAEGSHSGALALVPPGDPAPSSAPRFGGGTELDLAAYGAPAASPVPHADATATYTADHLLRFVDGIPKFAFTINGAVYPNIPPLVVHDGENVLVTIVNRSDDIHPMHPHGHHVRVVSIDGRAVAADLRMDSLEVRPGQVWTVLLTADNPGIWMDHCHNLSHARDGMVFHLAYEGVGTPFSHDASSANRPE</sequence>
<dbReference type="InterPro" id="IPR002355">
    <property type="entry name" value="Cu_oxidase_Cu_BS"/>
</dbReference>
<dbReference type="KEGG" id="spue:AB5L97_04415"/>
<evidence type="ECO:0000256" key="1">
    <source>
        <dbReference type="ARBA" id="ARBA00022723"/>
    </source>
</evidence>
<gene>
    <name evidence="7" type="ORF">AB5L97_04415</name>
</gene>
<feature type="domain" description="Plastocyanin-like" evidence="6">
    <location>
        <begin position="241"/>
        <end position="352"/>
    </location>
</feature>
<dbReference type="Gene3D" id="2.60.40.420">
    <property type="entry name" value="Cupredoxins - blue copper proteins"/>
    <property type="match status" value="3"/>
</dbReference>
<keyword evidence="4" id="KW-1133">Transmembrane helix</keyword>
<reference evidence="7" key="1">
    <citation type="submission" date="2024-07" db="EMBL/GenBank/DDBJ databases">
        <authorList>
            <person name="fu j."/>
        </authorList>
    </citation>
    <scope>NUCLEOTIDE SEQUENCE</scope>
    <source>
        <strain evidence="7">P10A9</strain>
    </source>
</reference>
<dbReference type="GO" id="GO:0016491">
    <property type="term" value="F:oxidoreductase activity"/>
    <property type="evidence" value="ECO:0007669"/>
    <property type="project" value="UniProtKB-KW"/>
</dbReference>
<dbReference type="InterPro" id="IPR008972">
    <property type="entry name" value="Cupredoxin"/>
</dbReference>
<keyword evidence="2" id="KW-0560">Oxidoreductase</keyword>
<dbReference type="InterPro" id="IPR011707">
    <property type="entry name" value="Cu-oxidase-like_N"/>
</dbReference>
<feature type="transmembrane region" description="Helical" evidence="4">
    <location>
        <begin position="134"/>
        <end position="156"/>
    </location>
</feature>
<dbReference type="GO" id="GO:0005507">
    <property type="term" value="F:copper ion binding"/>
    <property type="evidence" value="ECO:0007669"/>
    <property type="project" value="InterPro"/>
</dbReference>
<keyword evidence="1" id="KW-0479">Metal-binding</keyword>
<dbReference type="PROSITE" id="PS00080">
    <property type="entry name" value="MULTICOPPER_OXIDASE2"/>
    <property type="match status" value="1"/>
</dbReference>
<feature type="compositionally biased region" description="Low complexity" evidence="3">
    <location>
        <begin position="202"/>
        <end position="213"/>
    </location>
</feature>
<dbReference type="EMBL" id="CP163302">
    <property type="protein sequence ID" value="XDP46263.1"/>
    <property type="molecule type" value="Genomic_DNA"/>
</dbReference>
<dbReference type="RefSeq" id="WP_369046612.1">
    <property type="nucleotide sequence ID" value="NZ_CP163302.1"/>
</dbReference>
<feature type="transmembrane region" description="Helical" evidence="4">
    <location>
        <begin position="108"/>
        <end position="128"/>
    </location>
</feature>
<feature type="domain" description="Plastocyanin-like" evidence="5">
    <location>
        <begin position="525"/>
        <end position="625"/>
    </location>
</feature>
<dbReference type="Pfam" id="PF07732">
    <property type="entry name" value="Cu-oxidase_3"/>
    <property type="match status" value="1"/>
</dbReference>
<keyword evidence="4" id="KW-0812">Transmembrane</keyword>
<evidence type="ECO:0000256" key="2">
    <source>
        <dbReference type="ARBA" id="ARBA00023002"/>
    </source>
</evidence>
<dbReference type="CDD" id="cd04202">
    <property type="entry name" value="CuRO_D2_2dMcoN_like"/>
    <property type="match status" value="1"/>
</dbReference>
<dbReference type="InterPro" id="IPR045087">
    <property type="entry name" value="Cu-oxidase_fam"/>
</dbReference>
<name>A0AB39L785_9MICC</name>
<organism evidence="7">
    <name type="scientific">Sinomonas puerhi</name>
    <dbReference type="NCBI Taxonomy" id="3238584"/>
    <lineage>
        <taxon>Bacteria</taxon>
        <taxon>Bacillati</taxon>
        <taxon>Actinomycetota</taxon>
        <taxon>Actinomycetes</taxon>
        <taxon>Micrococcales</taxon>
        <taxon>Micrococcaceae</taxon>
        <taxon>Sinomonas</taxon>
    </lineage>
</organism>
<evidence type="ECO:0000259" key="5">
    <source>
        <dbReference type="Pfam" id="PF07731"/>
    </source>
</evidence>
<protein>
    <submittedName>
        <fullName evidence="7">Multicopper oxidase family protein</fullName>
    </submittedName>
</protein>
<feature type="transmembrane region" description="Helical" evidence="4">
    <location>
        <begin position="75"/>
        <end position="96"/>
    </location>
</feature>
<dbReference type="AlphaFoldDB" id="A0AB39L785"/>
<proteinExistence type="predicted"/>
<accession>A0AB39L785</accession>
<evidence type="ECO:0000256" key="4">
    <source>
        <dbReference type="SAM" id="Phobius"/>
    </source>
</evidence>
<feature type="transmembrane region" description="Helical" evidence="4">
    <location>
        <begin position="163"/>
        <end position="184"/>
    </location>
</feature>